<reference evidence="1" key="1">
    <citation type="submission" date="2013-12" db="EMBL/GenBank/DDBJ databases">
        <title>The Genome Sequence of Aphanomyces astaci APO3.</title>
        <authorList>
            <consortium name="The Broad Institute Genomics Platform"/>
            <person name="Russ C."/>
            <person name="Tyler B."/>
            <person name="van West P."/>
            <person name="Dieguez-Uribeondo J."/>
            <person name="Young S.K."/>
            <person name="Zeng Q."/>
            <person name="Gargeya S."/>
            <person name="Fitzgerald M."/>
            <person name="Abouelleil A."/>
            <person name="Alvarado L."/>
            <person name="Chapman S.B."/>
            <person name="Gainer-Dewar J."/>
            <person name="Goldberg J."/>
            <person name="Griggs A."/>
            <person name="Gujja S."/>
            <person name="Hansen M."/>
            <person name="Howarth C."/>
            <person name="Imamovic A."/>
            <person name="Ireland A."/>
            <person name="Larimer J."/>
            <person name="McCowan C."/>
            <person name="Murphy C."/>
            <person name="Pearson M."/>
            <person name="Poon T.W."/>
            <person name="Priest M."/>
            <person name="Roberts A."/>
            <person name="Saif S."/>
            <person name="Shea T."/>
            <person name="Sykes S."/>
            <person name="Wortman J."/>
            <person name="Nusbaum C."/>
            <person name="Birren B."/>
        </authorList>
    </citation>
    <scope>NUCLEOTIDE SEQUENCE [LARGE SCALE GENOMIC DNA]</scope>
    <source>
        <strain evidence="1">APO3</strain>
    </source>
</reference>
<evidence type="ECO:0000313" key="1">
    <source>
        <dbReference type="EMBL" id="ETV71173.1"/>
    </source>
</evidence>
<evidence type="ECO:0008006" key="2">
    <source>
        <dbReference type="Google" id="ProtNLM"/>
    </source>
</evidence>
<proteinExistence type="predicted"/>
<dbReference type="EMBL" id="KI913162">
    <property type="protein sequence ID" value="ETV71172.1"/>
    <property type="molecule type" value="Genomic_DNA"/>
</dbReference>
<dbReference type="GeneID" id="20815555"/>
<dbReference type="OrthoDB" id="57748at2759"/>
<organism evidence="1">
    <name type="scientific">Aphanomyces astaci</name>
    <name type="common">Crayfish plague agent</name>
    <dbReference type="NCBI Taxonomy" id="112090"/>
    <lineage>
        <taxon>Eukaryota</taxon>
        <taxon>Sar</taxon>
        <taxon>Stramenopiles</taxon>
        <taxon>Oomycota</taxon>
        <taxon>Saprolegniomycetes</taxon>
        <taxon>Saprolegniales</taxon>
        <taxon>Verrucalvaceae</taxon>
        <taxon>Aphanomyces</taxon>
    </lineage>
</organism>
<dbReference type="RefSeq" id="XP_009839419.1">
    <property type="nucleotide sequence ID" value="XM_009841117.1"/>
</dbReference>
<gene>
    <name evidence="1" type="ORF">H257_13559</name>
</gene>
<dbReference type="Gene3D" id="3.40.50.1110">
    <property type="entry name" value="SGNH hydrolase"/>
    <property type="match status" value="1"/>
</dbReference>
<dbReference type="VEuPathDB" id="FungiDB:H257_13559"/>
<dbReference type="EMBL" id="KI913162">
    <property type="protein sequence ID" value="ETV71173.1"/>
    <property type="molecule type" value="Genomic_DNA"/>
</dbReference>
<dbReference type="AlphaFoldDB" id="W4FX04"/>
<name>W4FX04_APHAT</name>
<dbReference type="SUPFAM" id="SSF52266">
    <property type="entry name" value="SGNH hydrolase"/>
    <property type="match status" value="1"/>
</dbReference>
<accession>W4FX04</accession>
<protein>
    <recommendedName>
        <fullName evidence="2">SGNH hydrolase-type esterase domain-containing protein</fullName>
    </recommendedName>
</protein>
<dbReference type="InterPro" id="IPR036514">
    <property type="entry name" value="SGNH_hydro_sf"/>
</dbReference>
<dbReference type="RefSeq" id="XP_009839416.1">
    <property type="nucleotide sequence ID" value="XM_009841114.1"/>
</dbReference>
<sequence length="188" mass="21313">MIGLYVAVRTFIAWLWLRFCRWCAQPLRLVLKSNEYYHKIVIIGDGFAAGFGDWITMASSGGLSEYIAHEISKEDKIRHKWQVINRGIVDTDSSQWHPTSSTKYFQSVMSTPQLRDADVVLVVVGSMDARYPKTSLFRLWSFVMMTILDARPLPFPPTRRSATSKPSATHCARKASACASDRFATRTS</sequence>